<accession>A0A5M9JV70</accession>
<protein>
    <submittedName>
        <fullName evidence="2">Uncharacterized protein</fullName>
    </submittedName>
</protein>
<sequence>MGVTKDDSHRNRPNHVLLISHVKIPRLGQLTQQECPSQILPRVVVWGVEPRFEERDEEERVIDDGDVDDARDEPGVASPGNSLPAFAIDEENFGRRAPG</sequence>
<dbReference type="EMBL" id="VICG01000004">
    <property type="protein sequence ID" value="KAA8572577.1"/>
    <property type="molecule type" value="Genomic_DNA"/>
</dbReference>
<dbReference type="AlphaFoldDB" id="A0A5M9JV70"/>
<proteinExistence type="predicted"/>
<dbReference type="Proteomes" id="UP000322873">
    <property type="component" value="Unassembled WGS sequence"/>
</dbReference>
<keyword evidence="3" id="KW-1185">Reference proteome</keyword>
<evidence type="ECO:0000256" key="1">
    <source>
        <dbReference type="SAM" id="MobiDB-lite"/>
    </source>
</evidence>
<name>A0A5M9JV70_MONFR</name>
<gene>
    <name evidence="2" type="ORF">EYC84_003179</name>
</gene>
<evidence type="ECO:0000313" key="3">
    <source>
        <dbReference type="Proteomes" id="UP000322873"/>
    </source>
</evidence>
<feature type="region of interest" description="Disordered" evidence="1">
    <location>
        <begin position="55"/>
        <end position="99"/>
    </location>
</feature>
<feature type="compositionally biased region" description="Acidic residues" evidence="1">
    <location>
        <begin position="55"/>
        <end position="71"/>
    </location>
</feature>
<comment type="caution">
    <text evidence="2">The sequence shown here is derived from an EMBL/GenBank/DDBJ whole genome shotgun (WGS) entry which is preliminary data.</text>
</comment>
<evidence type="ECO:0000313" key="2">
    <source>
        <dbReference type="EMBL" id="KAA8572577.1"/>
    </source>
</evidence>
<reference evidence="2 3" key="1">
    <citation type="submission" date="2019-06" db="EMBL/GenBank/DDBJ databases">
        <title>Genome Sequence of the Brown Rot Fungal Pathogen Monilinia fructicola.</title>
        <authorList>
            <person name="De Miccolis Angelini R.M."/>
            <person name="Landi L."/>
            <person name="Abate D."/>
            <person name="Pollastro S."/>
            <person name="Romanazzi G."/>
            <person name="Faretra F."/>
        </authorList>
    </citation>
    <scope>NUCLEOTIDE SEQUENCE [LARGE SCALE GENOMIC DNA]</scope>
    <source>
        <strain evidence="2 3">Mfrc123</strain>
    </source>
</reference>
<organism evidence="2 3">
    <name type="scientific">Monilinia fructicola</name>
    <name type="common">Brown rot fungus</name>
    <name type="synonym">Ciboria fructicola</name>
    <dbReference type="NCBI Taxonomy" id="38448"/>
    <lineage>
        <taxon>Eukaryota</taxon>
        <taxon>Fungi</taxon>
        <taxon>Dikarya</taxon>
        <taxon>Ascomycota</taxon>
        <taxon>Pezizomycotina</taxon>
        <taxon>Leotiomycetes</taxon>
        <taxon>Helotiales</taxon>
        <taxon>Sclerotiniaceae</taxon>
        <taxon>Monilinia</taxon>
    </lineage>
</organism>